<feature type="transmembrane region" description="Helical" evidence="1">
    <location>
        <begin position="69"/>
        <end position="89"/>
    </location>
</feature>
<keyword evidence="3" id="KW-1185">Reference proteome</keyword>
<sequence length="186" mass="20992">MKKWLAYLAVLAVHLLGFSAMTAGVYRPSYGWTLFSIIPAVLAAWYLATVAAEQSRVASQRPKRHSNRFPIVLGVLMFFGPYMFANWFLGSTLTLVLGKPHQRMAIVHRWDSNGRSSRRGSRCVRIGAMIETPRKIPVNLCLHRRYGFVLGSGSVVYFRTHESIIGDMVLPEVYFPELPRPGHGSR</sequence>
<keyword evidence="1" id="KW-0812">Transmembrane</keyword>
<organism evidence="2 3">
    <name type="scientific">Lysobacter cavernae</name>
    <dbReference type="NCBI Taxonomy" id="1685901"/>
    <lineage>
        <taxon>Bacteria</taxon>
        <taxon>Pseudomonadati</taxon>
        <taxon>Pseudomonadota</taxon>
        <taxon>Gammaproteobacteria</taxon>
        <taxon>Lysobacterales</taxon>
        <taxon>Lysobacteraceae</taxon>
        <taxon>Lysobacter</taxon>
    </lineage>
</organism>
<gene>
    <name evidence="2" type="ORF">ACFOLC_15275</name>
</gene>
<evidence type="ECO:0000313" key="3">
    <source>
        <dbReference type="Proteomes" id="UP001595740"/>
    </source>
</evidence>
<dbReference type="Proteomes" id="UP001595740">
    <property type="component" value="Unassembled WGS sequence"/>
</dbReference>
<proteinExistence type="predicted"/>
<dbReference type="EMBL" id="JBHRXK010000010">
    <property type="protein sequence ID" value="MFC3552366.1"/>
    <property type="molecule type" value="Genomic_DNA"/>
</dbReference>
<evidence type="ECO:0000313" key="2">
    <source>
        <dbReference type="EMBL" id="MFC3552366.1"/>
    </source>
</evidence>
<keyword evidence="1" id="KW-1133">Transmembrane helix</keyword>
<reference evidence="3" key="1">
    <citation type="journal article" date="2019" name="Int. J. Syst. Evol. Microbiol.">
        <title>The Global Catalogue of Microorganisms (GCM) 10K type strain sequencing project: providing services to taxonomists for standard genome sequencing and annotation.</title>
        <authorList>
            <consortium name="The Broad Institute Genomics Platform"/>
            <consortium name="The Broad Institute Genome Sequencing Center for Infectious Disease"/>
            <person name="Wu L."/>
            <person name="Ma J."/>
        </authorList>
    </citation>
    <scope>NUCLEOTIDE SEQUENCE [LARGE SCALE GENOMIC DNA]</scope>
    <source>
        <strain evidence="3">KCTC 42875</strain>
    </source>
</reference>
<comment type="caution">
    <text evidence="2">The sequence shown here is derived from an EMBL/GenBank/DDBJ whole genome shotgun (WGS) entry which is preliminary data.</text>
</comment>
<name>A0ABV7RRX2_9GAMM</name>
<keyword evidence="1" id="KW-0472">Membrane</keyword>
<protein>
    <submittedName>
        <fullName evidence="2">Uncharacterized protein</fullName>
    </submittedName>
</protein>
<feature type="transmembrane region" description="Helical" evidence="1">
    <location>
        <begin position="29"/>
        <end position="48"/>
    </location>
</feature>
<evidence type="ECO:0000256" key="1">
    <source>
        <dbReference type="SAM" id="Phobius"/>
    </source>
</evidence>
<accession>A0ABV7RRX2</accession>